<evidence type="ECO:0000259" key="8">
    <source>
        <dbReference type="Pfam" id="PF01416"/>
    </source>
</evidence>
<dbReference type="GO" id="GO:0160147">
    <property type="term" value="F:tRNA pseudouridine(38-40) synthase activity"/>
    <property type="evidence" value="ECO:0007669"/>
    <property type="project" value="UniProtKB-EC"/>
</dbReference>
<sequence>MPRYRLLIEYDGAAFLGWQRQETGLPSVQGAIETAAAVLNDGIAPLVHGAGRTDSGVHASGQVGHLDLDRVIGGQNLRDALNFHLKDMPVVILEASPVRETFHARFSATARHYRYRILNRRAPPALDLGRVWHVPHLLDAGAMQAAADVLAGTHDFSSFRATECQAKSPVKTLDRLKVERAGDEIHVYADARSFLHNQVRIMVGTLRLAGDGRWSPADVAAALAARDRVAAGPTAPAQGLVLTGVDYDDWGD</sequence>
<dbReference type="InterPro" id="IPR020094">
    <property type="entry name" value="TruA/RsuA/RluB/E/F_N"/>
</dbReference>
<dbReference type="InterPro" id="IPR001406">
    <property type="entry name" value="PsdUridine_synth_TruA"/>
</dbReference>
<organism evidence="9 10">
    <name type="scientific">Zavarzinia compransoris</name>
    <dbReference type="NCBI Taxonomy" id="1264899"/>
    <lineage>
        <taxon>Bacteria</taxon>
        <taxon>Pseudomonadati</taxon>
        <taxon>Pseudomonadota</taxon>
        <taxon>Alphaproteobacteria</taxon>
        <taxon>Rhodospirillales</taxon>
        <taxon>Zavarziniaceae</taxon>
        <taxon>Zavarzinia</taxon>
    </lineage>
</organism>
<dbReference type="NCBIfam" id="TIGR00071">
    <property type="entry name" value="hisT_truA"/>
    <property type="match status" value="1"/>
</dbReference>
<evidence type="ECO:0000256" key="6">
    <source>
        <dbReference type="PIRSR" id="PIRSR001430-2"/>
    </source>
</evidence>
<evidence type="ECO:0000256" key="7">
    <source>
        <dbReference type="RuleBase" id="RU003792"/>
    </source>
</evidence>
<dbReference type="Gene3D" id="3.30.70.580">
    <property type="entry name" value="Pseudouridine synthase I, catalytic domain, N-terminal subdomain"/>
    <property type="match status" value="1"/>
</dbReference>
<dbReference type="Pfam" id="PF01416">
    <property type="entry name" value="PseudoU_synth_1"/>
    <property type="match status" value="1"/>
</dbReference>
<comment type="caution">
    <text evidence="9">The sequence shown here is derived from an EMBL/GenBank/DDBJ whole genome shotgun (WGS) entry which is preliminary data.</text>
</comment>
<dbReference type="SUPFAM" id="SSF55120">
    <property type="entry name" value="Pseudouridine synthase"/>
    <property type="match status" value="1"/>
</dbReference>
<evidence type="ECO:0000256" key="1">
    <source>
        <dbReference type="ARBA" id="ARBA00009375"/>
    </source>
</evidence>
<dbReference type="PANTHER" id="PTHR11142">
    <property type="entry name" value="PSEUDOURIDYLATE SYNTHASE"/>
    <property type="match status" value="1"/>
</dbReference>
<dbReference type="HAMAP" id="MF_00171">
    <property type="entry name" value="TruA"/>
    <property type="match status" value="1"/>
</dbReference>
<comment type="subunit">
    <text evidence="4">Homodimer.</text>
</comment>
<protein>
    <recommendedName>
        <fullName evidence="4">tRNA pseudouridine synthase A</fullName>
        <ecNumber evidence="4">5.4.99.12</ecNumber>
    </recommendedName>
    <alternativeName>
        <fullName evidence="4">tRNA pseudouridine(38-40) synthase</fullName>
    </alternativeName>
    <alternativeName>
        <fullName evidence="4">tRNA pseudouridylate synthase I</fullName>
    </alternativeName>
    <alternativeName>
        <fullName evidence="4">tRNA-uridine isomerase I</fullName>
    </alternativeName>
</protein>
<dbReference type="RefSeq" id="WP_109922401.1">
    <property type="nucleotide sequence ID" value="NZ_QGLF01000005.1"/>
</dbReference>
<proteinExistence type="inferred from homology"/>
<dbReference type="PIRSF" id="PIRSF001430">
    <property type="entry name" value="tRNA_psdUrid_synth"/>
    <property type="match status" value="1"/>
</dbReference>
<dbReference type="InterPro" id="IPR020097">
    <property type="entry name" value="PsdUridine_synth_TruA_a/b_dom"/>
</dbReference>
<dbReference type="InterPro" id="IPR020095">
    <property type="entry name" value="PsdUridine_synth_TruA_C"/>
</dbReference>
<dbReference type="GO" id="GO:0031119">
    <property type="term" value="P:tRNA pseudouridine synthesis"/>
    <property type="evidence" value="ECO:0007669"/>
    <property type="project" value="UniProtKB-UniRule"/>
</dbReference>
<evidence type="ECO:0000256" key="3">
    <source>
        <dbReference type="ARBA" id="ARBA00023235"/>
    </source>
</evidence>
<gene>
    <name evidence="4" type="primary">truA</name>
    <name evidence="9" type="ORF">DKG75_17120</name>
</gene>
<dbReference type="GO" id="GO:0003723">
    <property type="term" value="F:RNA binding"/>
    <property type="evidence" value="ECO:0007669"/>
    <property type="project" value="InterPro"/>
</dbReference>
<comment type="function">
    <text evidence="4">Formation of pseudouridine at positions 38, 39 and 40 in the anticodon stem and loop of transfer RNAs.</text>
</comment>
<evidence type="ECO:0000256" key="4">
    <source>
        <dbReference type="HAMAP-Rule" id="MF_00171"/>
    </source>
</evidence>
<dbReference type="CDD" id="cd02570">
    <property type="entry name" value="PseudoU_synth_EcTruA"/>
    <property type="match status" value="1"/>
</dbReference>
<dbReference type="Gene3D" id="3.30.70.660">
    <property type="entry name" value="Pseudouridine synthase I, catalytic domain, C-terminal subdomain"/>
    <property type="match status" value="1"/>
</dbReference>
<reference evidence="10" key="1">
    <citation type="submission" date="2018-05" db="EMBL/GenBank/DDBJ databases">
        <title>Zavarzinia sp. HR-AS.</title>
        <authorList>
            <person name="Lee Y."/>
            <person name="Jeon C.O."/>
        </authorList>
    </citation>
    <scope>NUCLEOTIDE SEQUENCE [LARGE SCALE GENOMIC DNA]</scope>
    <source>
        <strain evidence="10">DSM 1231</strain>
    </source>
</reference>
<accession>A0A317DWB9</accession>
<comment type="similarity">
    <text evidence="1 4 7">Belongs to the tRNA pseudouridine synthase TruA family.</text>
</comment>
<dbReference type="Proteomes" id="UP000246077">
    <property type="component" value="Unassembled WGS sequence"/>
</dbReference>
<feature type="domain" description="Pseudouridine synthase I TruA alpha/beta" evidence="8">
    <location>
        <begin position="146"/>
        <end position="248"/>
    </location>
</feature>
<dbReference type="PANTHER" id="PTHR11142:SF0">
    <property type="entry name" value="TRNA PSEUDOURIDINE SYNTHASE-LIKE 1"/>
    <property type="match status" value="1"/>
</dbReference>
<evidence type="ECO:0000256" key="5">
    <source>
        <dbReference type="PIRSR" id="PIRSR001430-1"/>
    </source>
</evidence>
<feature type="active site" description="Nucleophile" evidence="4 5">
    <location>
        <position position="54"/>
    </location>
</feature>
<dbReference type="AlphaFoldDB" id="A0A317DWB9"/>
<feature type="binding site" evidence="4 6">
    <location>
        <position position="113"/>
    </location>
    <ligand>
        <name>substrate</name>
    </ligand>
</feature>
<name>A0A317DWB9_9PROT</name>
<keyword evidence="2 4" id="KW-0819">tRNA processing</keyword>
<evidence type="ECO:0000313" key="10">
    <source>
        <dbReference type="Proteomes" id="UP000246077"/>
    </source>
</evidence>
<dbReference type="EC" id="5.4.99.12" evidence="4"/>
<comment type="caution">
    <text evidence="4">Lacks conserved residue(s) required for the propagation of feature annotation.</text>
</comment>
<dbReference type="OrthoDB" id="9811823at2"/>
<keyword evidence="3 4" id="KW-0413">Isomerase</keyword>
<keyword evidence="10" id="KW-1185">Reference proteome</keyword>
<dbReference type="EMBL" id="QGLF01000005">
    <property type="protein sequence ID" value="PWR18712.1"/>
    <property type="molecule type" value="Genomic_DNA"/>
</dbReference>
<evidence type="ECO:0000256" key="2">
    <source>
        <dbReference type="ARBA" id="ARBA00022694"/>
    </source>
</evidence>
<comment type="catalytic activity">
    <reaction evidence="4 7">
        <text>uridine(38/39/40) in tRNA = pseudouridine(38/39/40) in tRNA</text>
        <dbReference type="Rhea" id="RHEA:22376"/>
        <dbReference type="Rhea" id="RHEA-COMP:10085"/>
        <dbReference type="Rhea" id="RHEA-COMP:10087"/>
        <dbReference type="ChEBI" id="CHEBI:65314"/>
        <dbReference type="ChEBI" id="CHEBI:65315"/>
        <dbReference type="EC" id="5.4.99.12"/>
    </reaction>
</comment>
<evidence type="ECO:0000313" key="9">
    <source>
        <dbReference type="EMBL" id="PWR18712.1"/>
    </source>
</evidence>
<dbReference type="InterPro" id="IPR020103">
    <property type="entry name" value="PsdUridine_synth_cat_dom_sf"/>
</dbReference>